<name>A0AAW2IEW5_9NEOP</name>
<feature type="region of interest" description="Disordered" evidence="1">
    <location>
        <begin position="45"/>
        <end position="110"/>
    </location>
</feature>
<feature type="compositionally biased region" description="Basic and acidic residues" evidence="1">
    <location>
        <begin position="100"/>
        <end position="110"/>
    </location>
</feature>
<sequence>MYNLNINVTTNLPNFLGLDGQTNTPRTPEIVNSLVAMTNPFEALAKSVEHNSPGSEGSPTNSPPSVQHTRSQLIKEGLKLTIQTKRKQSGSDTKEDLEEFESKRTKREEV</sequence>
<evidence type="ECO:0000256" key="1">
    <source>
        <dbReference type="SAM" id="MobiDB-lite"/>
    </source>
</evidence>
<feature type="compositionally biased region" description="Polar residues" evidence="1">
    <location>
        <begin position="50"/>
        <end position="72"/>
    </location>
</feature>
<gene>
    <name evidence="2" type="ORF">PYX00_001967</name>
</gene>
<comment type="caution">
    <text evidence="2">The sequence shown here is derived from an EMBL/GenBank/DDBJ whole genome shotgun (WGS) entry which is preliminary data.</text>
</comment>
<protein>
    <submittedName>
        <fullName evidence="2">Uncharacterized protein</fullName>
    </submittedName>
</protein>
<accession>A0AAW2IEW5</accession>
<reference evidence="2" key="1">
    <citation type="journal article" date="2024" name="Gigascience">
        <title>Chromosome-level genome of the poultry shaft louse Menopon gallinae provides insight into the host-switching and adaptive evolution of parasitic lice.</title>
        <authorList>
            <person name="Xu Y."/>
            <person name="Ma L."/>
            <person name="Liu S."/>
            <person name="Liang Y."/>
            <person name="Liu Q."/>
            <person name="He Z."/>
            <person name="Tian L."/>
            <person name="Duan Y."/>
            <person name="Cai W."/>
            <person name="Li H."/>
            <person name="Song F."/>
        </authorList>
    </citation>
    <scope>NUCLEOTIDE SEQUENCE</scope>
    <source>
        <strain evidence="2">Cailab_2023a</strain>
    </source>
</reference>
<dbReference type="EMBL" id="JARGDH010000001">
    <property type="protein sequence ID" value="KAL0280764.1"/>
    <property type="molecule type" value="Genomic_DNA"/>
</dbReference>
<dbReference type="AlphaFoldDB" id="A0AAW2IEW5"/>
<organism evidence="2">
    <name type="scientific">Menopon gallinae</name>
    <name type="common">poultry shaft louse</name>
    <dbReference type="NCBI Taxonomy" id="328185"/>
    <lineage>
        <taxon>Eukaryota</taxon>
        <taxon>Metazoa</taxon>
        <taxon>Ecdysozoa</taxon>
        <taxon>Arthropoda</taxon>
        <taxon>Hexapoda</taxon>
        <taxon>Insecta</taxon>
        <taxon>Pterygota</taxon>
        <taxon>Neoptera</taxon>
        <taxon>Paraneoptera</taxon>
        <taxon>Psocodea</taxon>
        <taxon>Troctomorpha</taxon>
        <taxon>Phthiraptera</taxon>
        <taxon>Amblycera</taxon>
        <taxon>Menoponidae</taxon>
        <taxon>Menopon</taxon>
    </lineage>
</organism>
<proteinExistence type="predicted"/>
<evidence type="ECO:0000313" key="2">
    <source>
        <dbReference type="EMBL" id="KAL0280764.1"/>
    </source>
</evidence>